<gene>
    <name evidence="2" type="ORF">JOC31_000254</name>
</gene>
<dbReference type="EMBL" id="JAFBEI010000004">
    <property type="protein sequence ID" value="MBM7635462.1"/>
    <property type="molecule type" value="Genomic_DNA"/>
</dbReference>
<evidence type="ECO:0000256" key="1">
    <source>
        <dbReference type="SAM" id="Phobius"/>
    </source>
</evidence>
<feature type="transmembrane region" description="Helical" evidence="1">
    <location>
        <begin position="103"/>
        <end position="129"/>
    </location>
</feature>
<keyword evidence="1" id="KW-0812">Transmembrane</keyword>
<comment type="caution">
    <text evidence="2">The sequence shown here is derived from an EMBL/GenBank/DDBJ whole genome shotgun (WGS) entry which is preliminary data.</text>
</comment>
<keyword evidence="1" id="KW-1133">Transmembrane helix</keyword>
<reference evidence="2 3" key="1">
    <citation type="submission" date="2021-01" db="EMBL/GenBank/DDBJ databases">
        <title>Genomic Encyclopedia of Type Strains, Phase IV (KMG-IV): sequencing the most valuable type-strain genomes for metagenomic binning, comparative biology and taxonomic classification.</title>
        <authorList>
            <person name="Goeker M."/>
        </authorList>
    </citation>
    <scope>NUCLEOTIDE SEQUENCE [LARGE SCALE GENOMIC DNA]</scope>
    <source>
        <strain evidence="2 3">DSM 27513</strain>
    </source>
</reference>
<feature type="transmembrane region" description="Helical" evidence="1">
    <location>
        <begin position="149"/>
        <end position="172"/>
    </location>
</feature>
<accession>A0ABS2PJK2</accession>
<dbReference type="RefSeq" id="WP_205016414.1">
    <property type="nucleotide sequence ID" value="NZ_JAFBEI010000004.1"/>
</dbReference>
<name>A0ABS2PJK2_9STRE</name>
<protein>
    <submittedName>
        <fullName evidence="2">ABC-2 type transport system permease protein</fullName>
    </submittedName>
</protein>
<evidence type="ECO:0000313" key="3">
    <source>
        <dbReference type="Proteomes" id="UP000809081"/>
    </source>
</evidence>
<feature type="transmembrane region" description="Helical" evidence="1">
    <location>
        <begin position="63"/>
        <end position="82"/>
    </location>
</feature>
<keyword evidence="3" id="KW-1185">Reference proteome</keyword>
<sequence>MNLLSLVFKSVFKRRDVYILLAFSLLPLLVGPLSDVQEGKQAGSFTSSAVAYFNSGIETQFQLVLPSLILGFIVSSVFHDEIRSGIMFLYKDIKRSTIFNAKLLSLFAVYGIYLGLSCIVSILAYYLVILPKFGGDAHFLAVAGTGQAVFLQLLSNIAIHLILITLIAAISIKKSTLPAVLHDKRMRYSISFSERQNLF</sequence>
<organism evidence="2 3">
    <name type="scientific">Streptococcus saliviloxodontae</name>
    <dbReference type="NCBI Taxonomy" id="1349416"/>
    <lineage>
        <taxon>Bacteria</taxon>
        <taxon>Bacillati</taxon>
        <taxon>Bacillota</taxon>
        <taxon>Bacilli</taxon>
        <taxon>Lactobacillales</taxon>
        <taxon>Streptococcaceae</taxon>
        <taxon>Streptococcus</taxon>
    </lineage>
</organism>
<dbReference type="Proteomes" id="UP000809081">
    <property type="component" value="Unassembled WGS sequence"/>
</dbReference>
<keyword evidence="1" id="KW-0472">Membrane</keyword>
<evidence type="ECO:0000313" key="2">
    <source>
        <dbReference type="EMBL" id="MBM7635462.1"/>
    </source>
</evidence>
<proteinExistence type="predicted"/>